<feature type="non-terminal residue" evidence="1">
    <location>
        <position position="1"/>
    </location>
</feature>
<reference evidence="1" key="1">
    <citation type="submission" date="2018-05" db="EMBL/GenBank/DDBJ databases">
        <authorList>
            <person name="Lanie J.A."/>
            <person name="Ng W.-L."/>
            <person name="Kazmierczak K.M."/>
            <person name="Andrzejewski T.M."/>
            <person name="Davidsen T.M."/>
            <person name="Wayne K.J."/>
            <person name="Tettelin H."/>
            <person name="Glass J.I."/>
            <person name="Rusch D."/>
            <person name="Podicherti R."/>
            <person name="Tsui H.-C.T."/>
            <person name="Winkler M.E."/>
        </authorList>
    </citation>
    <scope>NUCLEOTIDE SEQUENCE</scope>
</reference>
<dbReference type="AlphaFoldDB" id="A0A382XYH2"/>
<evidence type="ECO:0008006" key="2">
    <source>
        <dbReference type="Google" id="ProtNLM"/>
    </source>
</evidence>
<proteinExistence type="predicted"/>
<evidence type="ECO:0000313" key="1">
    <source>
        <dbReference type="EMBL" id="SVD76076.1"/>
    </source>
</evidence>
<gene>
    <name evidence="1" type="ORF">METZ01_LOCUS428930</name>
</gene>
<accession>A0A382XYH2</accession>
<dbReference type="Gene3D" id="3.30.10.20">
    <property type="match status" value="1"/>
</dbReference>
<dbReference type="EMBL" id="UINC01171488">
    <property type="protein sequence ID" value="SVD76076.1"/>
    <property type="molecule type" value="Genomic_DNA"/>
</dbReference>
<organism evidence="1">
    <name type="scientific">marine metagenome</name>
    <dbReference type="NCBI Taxonomy" id="408172"/>
    <lineage>
        <taxon>unclassified sequences</taxon>
        <taxon>metagenomes</taxon>
        <taxon>ecological metagenomes</taxon>
    </lineage>
</organism>
<sequence>VSGTKYRLCFLFGLSIVICVFSGCSKDKPTADSGILSDNVDQLSVAARFPELKDKTPAEAAAAYEAAGLTGELSIIYNGNCAPGHGNGKVFRQEPKANSPVDKLASVALHTGCFNVEITKTTNGRITPLLDDPAEETSVAGVINIQAYNSLAFEVSPDPGCDISEVLVDGDSVTLTPSDTYNIAEVTSAHSVVANFDCETLVELPPSVPEPEPEPEPEPNTYTIVASVTSGDCSISPVGDVSVSEGSSQTFEVSTGAGNIWADIFVD</sequence>
<protein>
    <recommendedName>
        <fullName evidence="2">PASTA domain-containing protein</fullName>
    </recommendedName>
</protein>
<feature type="non-terminal residue" evidence="1">
    <location>
        <position position="267"/>
    </location>
</feature>
<name>A0A382XYH2_9ZZZZ</name>